<organism evidence="2">
    <name type="scientific">marine sediment metagenome</name>
    <dbReference type="NCBI Taxonomy" id="412755"/>
    <lineage>
        <taxon>unclassified sequences</taxon>
        <taxon>metagenomes</taxon>
        <taxon>ecological metagenomes</taxon>
    </lineage>
</organism>
<accession>X1FDT1</accession>
<name>X1FDT1_9ZZZZ</name>
<protein>
    <recommendedName>
        <fullName evidence="1">DUF362 domain-containing protein</fullName>
    </recommendedName>
</protein>
<sequence>MPNPTVILSQCNDYSRPKIAEALQKQFELLGELERFVSPGDTVLLKPNFIAPRSRRHATQTDPAVIIETARLLKDFGAKPFVGDSPAWSNVFACVKALRLEEPLRKLSVPVKQLDKPKWCRIGAKNTKVGISSVALETDVIINLSKFKSHQQLVATFAVKNMFGCVSGKRKALWHFAKGGNTDDFCELLIDIYKFLNPALTIIDGIVA</sequence>
<feature type="non-terminal residue" evidence="2">
    <location>
        <position position="208"/>
    </location>
</feature>
<evidence type="ECO:0000313" key="2">
    <source>
        <dbReference type="EMBL" id="GAH43142.1"/>
    </source>
</evidence>
<comment type="caution">
    <text evidence="2">The sequence shown here is derived from an EMBL/GenBank/DDBJ whole genome shotgun (WGS) entry which is preliminary data.</text>
</comment>
<dbReference type="InterPro" id="IPR007160">
    <property type="entry name" value="DUF362"/>
</dbReference>
<gene>
    <name evidence="2" type="ORF">S03H2_23171</name>
</gene>
<feature type="domain" description="DUF362" evidence="1">
    <location>
        <begin position="43"/>
        <end position="208"/>
    </location>
</feature>
<dbReference type="AlphaFoldDB" id="X1FDT1"/>
<proteinExistence type="predicted"/>
<reference evidence="2" key="1">
    <citation type="journal article" date="2014" name="Front. Microbiol.">
        <title>High frequency of phylogenetically diverse reductive dehalogenase-homologous genes in deep subseafloor sedimentary metagenomes.</title>
        <authorList>
            <person name="Kawai M."/>
            <person name="Futagami T."/>
            <person name="Toyoda A."/>
            <person name="Takaki Y."/>
            <person name="Nishi S."/>
            <person name="Hori S."/>
            <person name="Arai W."/>
            <person name="Tsubouchi T."/>
            <person name="Morono Y."/>
            <person name="Uchiyama I."/>
            <person name="Ito T."/>
            <person name="Fujiyama A."/>
            <person name="Inagaki F."/>
            <person name="Takami H."/>
        </authorList>
    </citation>
    <scope>NUCLEOTIDE SEQUENCE</scope>
    <source>
        <strain evidence="2">Expedition CK06-06</strain>
    </source>
</reference>
<dbReference type="Pfam" id="PF04015">
    <property type="entry name" value="DUF362"/>
    <property type="match status" value="1"/>
</dbReference>
<evidence type="ECO:0000259" key="1">
    <source>
        <dbReference type="Pfam" id="PF04015"/>
    </source>
</evidence>
<dbReference type="EMBL" id="BARU01012614">
    <property type="protein sequence ID" value="GAH43142.1"/>
    <property type="molecule type" value="Genomic_DNA"/>
</dbReference>